<dbReference type="InterPro" id="IPR044865">
    <property type="entry name" value="MRH_dom"/>
</dbReference>
<dbReference type="PROSITE" id="PS51914">
    <property type="entry name" value="MRH"/>
    <property type="match status" value="1"/>
</dbReference>
<keyword evidence="1" id="KW-0732">Signal</keyword>
<proteinExistence type="predicted"/>
<sequence>MIIQLFTTVYADPEVRICNYCYYSFCIHISKYPMTCASHYAPFSFSCIDIQFHWLTENFTSSVYCYLVVNSHWDKFEDLYRVMIFSSGDRCWNGPDRSMKVKLRCGLTNEVTDVGEPSRCEYVALLSTPALCLEEKLQELEDKLDGMNREQPQEHDEL</sequence>
<evidence type="ECO:0000256" key="3">
    <source>
        <dbReference type="SAM" id="Coils"/>
    </source>
</evidence>
<dbReference type="InterPro" id="IPR036607">
    <property type="entry name" value="PRKCSH"/>
</dbReference>
<accession>A0A2P2KRW5</accession>
<dbReference type="PANTHER" id="PTHR12630">
    <property type="entry name" value="N-LINKED OLIGOSACCHARIDE PROCESSING"/>
    <property type="match status" value="1"/>
</dbReference>
<evidence type="ECO:0000259" key="4">
    <source>
        <dbReference type="PROSITE" id="PS51914"/>
    </source>
</evidence>
<keyword evidence="2" id="KW-1015">Disulfide bond</keyword>
<dbReference type="GO" id="GO:0017177">
    <property type="term" value="C:glucosidase II complex"/>
    <property type="evidence" value="ECO:0007669"/>
    <property type="project" value="TreeGrafter"/>
</dbReference>
<name>A0A2P2KRW5_RHIMU</name>
<feature type="coiled-coil region" evidence="3">
    <location>
        <begin position="130"/>
        <end position="157"/>
    </location>
</feature>
<evidence type="ECO:0000256" key="1">
    <source>
        <dbReference type="ARBA" id="ARBA00022729"/>
    </source>
</evidence>
<dbReference type="Gene3D" id="2.70.130.10">
    <property type="entry name" value="Mannose-6-phosphate receptor binding domain"/>
    <property type="match status" value="1"/>
</dbReference>
<dbReference type="GO" id="GO:0006491">
    <property type="term" value="P:N-glycan processing"/>
    <property type="evidence" value="ECO:0007669"/>
    <property type="project" value="TreeGrafter"/>
</dbReference>
<dbReference type="AlphaFoldDB" id="A0A2P2KRW5"/>
<evidence type="ECO:0000256" key="2">
    <source>
        <dbReference type="ARBA" id="ARBA00023157"/>
    </source>
</evidence>
<organism evidence="5">
    <name type="scientific">Rhizophora mucronata</name>
    <name type="common">Asiatic mangrove</name>
    <dbReference type="NCBI Taxonomy" id="61149"/>
    <lineage>
        <taxon>Eukaryota</taxon>
        <taxon>Viridiplantae</taxon>
        <taxon>Streptophyta</taxon>
        <taxon>Embryophyta</taxon>
        <taxon>Tracheophyta</taxon>
        <taxon>Spermatophyta</taxon>
        <taxon>Magnoliopsida</taxon>
        <taxon>eudicotyledons</taxon>
        <taxon>Gunneridae</taxon>
        <taxon>Pentapetalae</taxon>
        <taxon>rosids</taxon>
        <taxon>fabids</taxon>
        <taxon>Malpighiales</taxon>
        <taxon>Rhizophoraceae</taxon>
        <taxon>Rhizophora</taxon>
    </lineage>
</organism>
<dbReference type="PANTHER" id="PTHR12630:SF1">
    <property type="entry name" value="GLUCOSIDASE 2 SUBUNIT BETA"/>
    <property type="match status" value="1"/>
</dbReference>
<protein>
    <recommendedName>
        <fullName evidence="4">MRH domain-containing protein</fullName>
    </recommendedName>
</protein>
<dbReference type="Pfam" id="PF13015">
    <property type="entry name" value="PRKCSH_1"/>
    <property type="match status" value="1"/>
</dbReference>
<evidence type="ECO:0000313" key="5">
    <source>
        <dbReference type="EMBL" id="MBX08469.1"/>
    </source>
</evidence>
<dbReference type="SUPFAM" id="SSF50911">
    <property type="entry name" value="Mannose 6-phosphate receptor domain"/>
    <property type="match status" value="1"/>
</dbReference>
<dbReference type="InterPro" id="IPR039794">
    <property type="entry name" value="Gtb1-like"/>
</dbReference>
<dbReference type="InterPro" id="IPR009011">
    <property type="entry name" value="Man6P_isomerase_rcpt-bd_dom_sf"/>
</dbReference>
<dbReference type="EMBL" id="GGEC01027985">
    <property type="protein sequence ID" value="MBX08469.1"/>
    <property type="molecule type" value="Transcribed_RNA"/>
</dbReference>
<feature type="domain" description="MRH" evidence="4">
    <location>
        <begin position="34"/>
        <end position="134"/>
    </location>
</feature>
<reference evidence="5" key="1">
    <citation type="submission" date="2018-02" db="EMBL/GenBank/DDBJ databases">
        <title>Rhizophora mucronata_Transcriptome.</title>
        <authorList>
            <person name="Meera S.P."/>
            <person name="Sreeshan A."/>
            <person name="Augustine A."/>
        </authorList>
    </citation>
    <scope>NUCLEOTIDE SEQUENCE</scope>
    <source>
        <tissue evidence="5">Leaf</tissue>
    </source>
</reference>
<keyword evidence="3" id="KW-0175">Coiled coil</keyword>